<reference evidence="2 3" key="1">
    <citation type="submission" date="2014-04" db="EMBL/GenBank/DDBJ databases">
        <authorList>
            <consortium name="DOE Joint Genome Institute"/>
            <person name="Kuo A."/>
            <person name="Tarkka M."/>
            <person name="Buscot F."/>
            <person name="Kohler A."/>
            <person name="Nagy L.G."/>
            <person name="Floudas D."/>
            <person name="Copeland A."/>
            <person name="Barry K.W."/>
            <person name="Cichocki N."/>
            <person name="Veneault-Fourrey C."/>
            <person name="LaButti K."/>
            <person name="Lindquist E.A."/>
            <person name="Lipzen A."/>
            <person name="Lundell T."/>
            <person name="Morin E."/>
            <person name="Murat C."/>
            <person name="Sun H."/>
            <person name="Tunlid A."/>
            <person name="Henrissat B."/>
            <person name="Grigoriev I.V."/>
            <person name="Hibbett D.S."/>
            <person name="Martin F."/>
            <person name="Nordberg H.P."/>
            <person name="Cantor M.N."/>
            <person name="Hua S.X."/>
        </authorList>
    </citation>
    <scope>NUCLEOTIDE SEQUENCE [LARGE SCALE GENOMIC DNA]</scope>
    <source>
        <strain evidence="2 3">F 1598</strain>
    </source>
</reference>
<reference evidence="3" key="2">
    <citation type="submission" date="2015-01" db="EMBL/GenBank/DDBJ databases">
        <title>Evolutionary Origins and Diversification of the Mycorrhizal Mutualists.</title>
        <authorList>
            <consortium name="DOE Joint Genome Institute"/>
            <consortium name="Mycorrhizal Genomics Consortium"/>
            <person name="Kohler A."/>
            <person name="Kuo A."/>
            <person name="Nagy L.G."/>
            <person name="Floudas D."/>
            <person name="Copeland A."/>
            <person name="Barry K.W."/>
            <person name="Cichocki N."/>
            <person name="Veneault-Fourrey C."/>
            <person name="LaButti K."/>
            <person name="Lindquist E.A."/>
            <person name="Lipzen A."/>
            <person name="Lundell T."/>
            <person name="Morin E."/>
            <person name="Murat C."/>
            <person name="Riley R."/>
            <person name="Ohm R."/>
            <person name="Sun H."/>
            <person name="Tunlid A."/>
            <person name="Henrissat B."/>
            <person name="Grigoriev I.V."/>
            <person name="Hibbett D.S."/>
            <person name="Martin F."/>
        </authorList>
    </citation>
    <scope>NUCLEOTIDE SEQUENCE [LARGE SCALE GENOMIC DNA]</scope>
    <source>
        <strain evidence="3">F 1598</strain>
    </source>
</reference>
<feature type="compositionally biased region" description="Acidic residues" evidence="1">
    <location>
        <begin position="18"/>
        <end position="37"/>
    </location>
</feature>
<proteinExistence type="predicted"/>
<gene>
    <name evidence="2" type="ORF">PILCRDRAFT_6321</name>
</gene>
<accession>A0A0C3FKY3</accession>
<dbReference type="EMBL" id="KN832987">
    <property type="protein sequence ID" value="KIM84715.1"/>
    <property type="molecule type" value="Genomic_DNA"/>
</dbReference>
<evidence type="ECO:0000313" key="3">
    <source>
        <dbReference type="Proteomes" id="UP000054166"/>
    </source>
</evidence>
<evidence type="ECO:0000313" key="2">
    <source>
        <dbReference type="EMBL" id="KIM84715.1"/>
    </source>
</evidence>
<keyword evidence="3" id="KW-1185">Reference proteome</keyword>
<dbReference type="Proteomes" id="UP000054166">
    <property type="component" value="Unassembled WGS sequence"/>
</dbReference>
<evidence type="ECO:0000256" key="1">
    <source>
        <dbReference type="SAM" id="MobiDB-lite"/>
    </source>
</evidence>
<dbReference type="AlphaFoldDB" id="A0A0C3FKY3"/>
<dbReference type="InParanoid" id="A0A0C3FKY3"/>
<name>A0A0C3FKY3_PILCF</name>
<protein>
    <submittedName>
        <fullName evidence="2">Uncharacterized protein</fullName>
    </submittedName>
</protein>
<organism evidence="2 3">
    <name type="scientific">Piloderma croceum (strain F 1598)</name>
    <dbReference type="NCBI Taxonomy" id="765440"/>
    <lineage>
        <taxon>Eukaryota</taxon>
        <taxon>Fungi</taxon>
        <taxon>Dikarya</taxon>
        <taxon>Basidiomycota</taxon>
        <taxon>Agaricomycotina</taxon>
        <taxon>Agaricomycetes</taxon>
        <taxon>Agaricomycetidae</taxon>
        <taxon>Atheliales</taxon>
        <taxon>Atheliaceae</taxon>
        <taxon>Piloderma</taxon>
    </lineage>
</organism>
<feature type="region of interest" description="Disordered" evidence="1">
    <location>
        <begin position="1"/>
        <end position="70"/>
    </location>
</feature>
<dbReference type="HOGENOM" id="CLU_2758686_0_0_1"/>
<sequence length="70" mass="7726">MDATEEEKNAVNHWDNRIEEDEEGFAQNEDVVEEEPATEASGFGNDRTASDADVDEDGQESSSSEEEKAC</sequence>
<feature type="compositionally biased region" description="Basic and acidic residues" evidence="1">
    <location>
        <begin position="1"/>
        <end position="17"/>
    </location>
</feature>